<feature type="compositionally biased region" description="Polar residues" evidence="1">
    <location>
        <begin position="521"/>
        <end position="535"/>
    </location>
</feature>
<evidence type="ECO:0000256" key="1">
    <source>
        <dbReference type="SAM" id="MobiDB-lite"/>
    </source>
</evidence>
<evidence type="ECO:0000313" key="4">
    <source>
        <dbReference type="EMBL" id="KIY71436.1"/>
    </source>
</evidence>
<dbReference type="AlphaFoldDB" id="A0A0D7BPB8"/>
<evidence type="ECO:0000256" key="2">
    <source>
        <dbReference type="SAM" id="Phobius"/>
    </source>
</evidence>
<dbReference type="OrthoDB" id="2402916at2759"/>
<feature type="region of interest" description="Disordered" evidence="1">
    <location>
        <begin position="98"/>
        <end position="175"/>
    </location>
</feature>
<keyword evidence="2" id="KW-0812">Transmembrane</keyword>
<feature type="domain" description="Membrane anchor Opy2 N-terminal" evidence="3">
    <location>
        <begin position="18"/>
        <end position="51"/>
    </location>
</feature>
<organism evidence="4 5">
    <name type="scientific">Cylindrobasidium torrendii FP15055 ss-10</name>
    <dbReference type="NCBI Taxonomy" id="1314674"/>
    <lineage>
        <taxon>Eukaryota</taxon>
        <taxon>Fungi</taxon>
        <taxon>Dikarya</taxon>
        <taxon>Basidiomycota</taxon>
        <taxon>Agaricomycotina</taxon>
        <taxon>Agaricomycetes</taxon>
        <taxon>Agaricomycetidae</taxon>
        <taxon>Agaricales</taxon>
        <taxon>Marasmiineae</taxon>
        <taxon>Physalacriaceae</taxon>
        <taxon>Cylindrobasidium</taxon>
    </lineage>
</organism>
<feature type="region of interest" description="Disordered" evidence="1">
    <location>
        <begin position="409"/>
        <end position="571"/>
    </location>
</feature>
<feature type="transmembrane region" description="Helical" evidence="2">
    <location>
        <begin position="68"/>
        <end position="90"/>
    </location>
</feature>
<reference evidence="4 5" key="1">
    <citation type="journal article" date="2015" name="Fungal Genet. Biol.">
        <title>Evolution of novel wood decay mechanisms in Agaricales revealed by the genome sequences of Fistulina hepatica and Cylindrobasidium torrendii.</title>
        <authorList>
            <person name="Floudas D."/>
            <person name="Held B.W."/>
            <person name="Riley R."/>
            <person name="Nagy L.G."/>
            <person name="Koehler G."/>
            <person name="Ransdell A.S."/>
            <person name="Younus H."/>
            <person name="Chow J."/>
            <person name="Chiniquy J."/>
            <person name="Lipzen A."/>
            <person name="Tritt A."/>
            <person name="Sun H."/>
            <person name="Haridas S."/>
            <person name="LaButti K."/>
            <person name="Ohm R.A."/>
            <person name="Kues U."/>
            <person name="Blanchette R.A."/>
            <person name="Grigoriev I.V."/>
            <person name="Minto R.E."/>
            <person name="Hibbett D.S."/>
        </authorList>
    </citation>
    <scope>NUCLEOTIDE SEQUENCE [LARGE SCALE GENOMIC DNA]</scope>
    <source>
        <strain evidence="4 5">FP15055 ss-10</strain>
    </source>
</reference>
<feature type="compositionally biased region" description="Polar residues" evidence="1">
    <location>
        <begin position="210"/>
        <end position="237"/>
    </location>
</feature>
<evidence type="ECO:0000313" key="5">
    <source>
        <dbReference type="Proteomes" id="UP000054007"/>
    </source>
</evidence>
<keyword evidence="2" id="KW-0472">Membrane</keyword>
<accession>A0A0D7BPB8</accession>
<dbReference type="STRING" id="1314674.A0A0D7BPB8"/>
<feature type="compositionally biased region" description="Polar residues" evidence="1">
    <location>
        <begin position="368"/>
        <end position="382"/>
    </location>
</feature>
<feature type="compositionally biased region" description="Polar residues" evidence="1">
    <location>
        <begin position="543"/>
        <end position="560"/>
    </location>
</feature>
<feature type="compositionally biased region" description="Polar residues" evidence="1">
    <location>
        <begin position="339"/>
        <end position="357"/>
    </location>
</feature>
<feature type="region of interest" description="Disordered" evidence="1">
    <location>
        <begin position="339"/>
        <end position="382"/>
    </location>
</feature>
<dbReference type="Pfam" id="PF09463">
    <property type="entry name" value="Opy2"/>
    <property type="match status" value="1"/>
</dbReference>
<evidence type="ECO:0000259" key="3">
    <source>
        <dbReference type="Pfam" id="PF09463"/>
    </source>
</evidence>
<name>A0A0D7BPB8_9AGAR</name>
<protein>
    <recommendedName>
        <fullName evidence="3">Membrane anchor Opy2 N-terminal domain-containing protein</fullName>
    </recommendedName>
</protein>
<dbReference type="CDD" id="cd12087">
    <property type="entry name" value="TM_EGFR-like"/>
    <property type="match status" value="1"/>
</dbReference>
<sequence>MRLAPLLGRAHQWDPRDCVTCPETPPPCNCSADEECFLLQRDCNSCDEYQCVGKSSGSSSSTGPSKGALAGAVVGILIFLACAILAFLWWRRRQRKETVPEEAKEQPAAATDVLTRPDPHAEKALPSPSPTAHSTIRVYSTSSNTTIDLDPESQINRGSLQSNPFSDDNSIRTAGTEGTNVIPIALVAPDGARSAASSGPIRPPRPETDLGNSNAQLEPSQVQNYSQSTRSGVSAVSNNRNSYMTSASYSSEFLNEAPVIMTATHGNVRQFINSPKADGSVDSLKIPGASRAATSPLAVTSFGPADVLLEENDPFHDRHSMENEERHSTATTQATSLAHTSMQGSAGSHGSVQSTWTPDGPLLPWASGASNQGGSRPSSVNTQASSIIDIGNATRVNVSNLARSPSYRTTMGRLVTPSTAASGGGFRDQQQLSMDEGDKNRRVSGGSSMSATADSILESFPFVPPSPISNLPTRHTPPMSPQSARSQQIVVEPASPRSPPSPRHARDDSEDLPLPSRKTLGMSTGSQMSTASSGLGSFPFQIDTGSSMPQRDSNAPTSFPTGAGRQRASLDTLALTSDLSSYPLAHDQSVPPMPKP</sequence>
<keyword evidence="2" id="KW-1133">Transmembrane helix</keyword>
<proteinExistence type="predicted"/>
<gene>
    <name evidence="4" type="ORF">CYLTODRAFT_487203</name>
</gene>
<dbReference type="InterPro" id="IPR018571">
    <property type="entry name" value="Membrane_anchor_Opy2_N"/>
</dbReference>
<feature type="compositionally biased region" description="Polar residues" evidence="1">
    <location>
        <begin position="130"/>
        <end position="175"/>
    </location>
</feature>
<keyword evidence="5" id="KW-1185">Reference proteome</keyword>
<dbReference type="EMBL" id="KN880454">
    <property type="protein sequence ID" value="KIY71436.1"/>
    <property type="molecule type" value="Genomic_DNA"/>
</dbReference>
<feature type="region of interest" description="Disordered" evidence="1">
    <location>
        <begin position="191"/>
        <end position="237"/>
    </location>
</feature>
<dbReference type="Proteomes" id="UP000054007">
    <property type="component" value="Unassembled WGS sequence"/>
</dbReference>